<accession>A0A6N2MWP6</accession>
<proteinExistence type="predicted"/>
<organism evidence="1">
    <name type="scientific">Salix viminalis</name>
    <name type="common">Common osier</name>
    <name type="synonym">Basket willow</name>
    <dbReference type="NCBI Taxonomy" id="40686"/>
    <lineage>
        <taxon>Eukaryota</taxon>
        <taxon>Viridiplantae</taxon>
        <taxon>Streptophyta</taxon>
        <taxon>Embryophyta</taxon>
        <taxon>Tracheophyta</taxon>
        <taxon>Spermatophyta</taxon>
        <taxon>Magnoliopsida</taxon>
        <taxon>eudicotyledons</taxon>
        <taxon>Gunneridae</taxon>
        <taxon>Pentapetalae</taxon>
        <taxon>rosids</taxon>
        <taxon>fabids</taxon>
        <taxon>Malpighiales</taxon>
        <taxon>Salicaceae</taxon>
        <taxon>Saliceae</taxon>
        <taxon>Salix</taxon>
    </lineage>
</organism>
<gene>
    <name evidence="1" type="ORF">SVIM_LOCUS376025</name>
</gene>
<dbReference type="AlphaFoldDB" id="A0A6N2MWP6"/>
<protein>
    <submittedName>
        <fullName evidence="1">Uncharacterized protein</fullName>
    </submittedName>
</protein>
<evidence type="ECO:0000313" key="1">
    <source>
        <dbReference type="EMBL" id="VFU54018.1"/>
    </source>
</evidence>
<dbReference type="EMBL" id="CAADRP010001825">
    <property type="protein sequence ID" value="VFU54018.1"/>
    <property type="molecule type" value="Genomic_DNA"/>
</dbReference>
<sequence length="94" mass="10451">MLPLEAISLDFTVLSCYWPIVLPIMEETKPLCTKRNNTTKRSGIQLIFQADPLIVSVSDSDKAKLDVELPPLITKQLKCPESPNKQSLIIATKA</sequence>
<name>A0A6N2MWP6_SALVM</name>
<reference evidence="1" key="1">
    <citation type="submission" date="2019-03" db="EMBL/GenBank/DDBJ databases">
        <authorList>
            <person name="Mank J."/>
            <person name="Almeida P."/>
        </authorList>
    </citation>
    <scope>NUCLEOTIDE SEQUENCE</scope>
    <source>
        <strain evidence="1">78183</strain>
    </source>
</reference>